<evidence type="ECO:0000313" key="2">
    <source>
        <dbReference type="Proteomes" id="UP001056384"/>
    </source>
</evidence>
<gene>
    <name evidence="1" type="ORF">Slin15195_G037380</name>
</gene>
<dbReference type="InterPro" id="IPR038883">
    <property type="entry name" value="AN11006-like"/>
</dbReference>
<dbReference type="PANTHER" id="PTHR42085:SF1">
    <property type="entry name" value="F-BOX DOMAIN-CONTAINING PROTEIN"/>
    <property type="match status" value="1"/>
</dbReference>
<organism evidence="1 2">
    <name type="scientific">Septoria linicola</name>
    <dbReference type="NCBI Taxonomy" id="215465"/>
    <lineage>
        <taxon>Eukaryota</taxon>
        <taxon>Fungi</taxon>
        <taxon>Dikarya</taxon>
        <taxon>Ascomycota</taxon>
        <taxon>Pezizomycotina</taxon>
        <taxon>Dothideomycetes</taxon>
        <taxon>Dothideomycetidae</taxon>
        <taxon>Mycosphaerellales</taxon>
        <taxon>Mycosphaerellaceae</taxon>
        <taxon>Septoria</taxon>
    </lineage>
</organism>
<dbReference type="PANTHER" id="PTHR42085">
    <property type="entry name" value="F-BOX DOMAIN-CONTAINING PROTEIN"/>
    <property type="match status" value="1"/>
</dbReference>
<evidence type="ECO:0000313" key="1">
    <source>
        <dbReference type="EMBL" id="USW50419.1"/>
    </source>
</evidence>
<name>A0A9Q9AJC9_9PEZI</name>
<dbReference type="EMBL" id="CP099419">
    <property type="protein sequence ID" value="USW50419.1"/>
    <property type="molecule type" value="Genomic_DNA"/>
</dbReference>
<keyword evidence="2" id="KW-1185">Reference proteome</keyword>
<accession>A0A9Q9AJC9</accession>
<dbReference type="Proteomes" id="UP001056384">
    <property type="component" value="Chromosome 2"/>
</dbReference>
<dbReference type="OrthoDB" id="3640420at2759"/>
<reference evidence="1" key="1">
    <citation type="submission" date="2022-06" db="EMBL/GenBank/DDBJ databases">
        <title>Complete genome sequences of two strains of the flax pathogen Septoria linicola.</title>
        <authorList>
            <person name="Lapalu N."/>
            <person name="Simon A."/>
            <person name="Demenou B."/>
            <person name="Paumier D."/>
            <person name="Guillot M.-P."/>
            <person name="Gout L."/>
            <person name="Valade R."/>
        </authorList>
    </citation>
    <scope>NUCLEOTIDE SEQUENCE</scope>
    <source>
        <strain evidence="1">SE15195</strain>
    </source>
</reference>
<protein>
    <submittedName>
        <fullName evidence="1">Uncharacterized protein</fullName>
    </submittedName>
</protein>
<sequence>MVSSIPDDRAKLLEAGPETPGHAEVVQNEECAFLKKLPAELRNQIYAIVAVDHARKACLQEANTLGMALVNRKISSEYLGISNSKETISSRYLVAINPMKWEPLDVRDLIKKRQISRGRYDDQGCTAFRRASSIMTVRQSIYYQFHIAQRSMEESTTNLQDALALVGKLTALELHVLHPVLDAQMAELAAADTECRFLKISAELRNQIYEIVAAHQTRVALCGGGRACGLARVNKQVSKEYLSVLNHKDAISAKYFNPGYHIN</sequence>
<proteinExistence type="predicted"/>
<dbReference type="AlphaFoldDB" id="A0A9Q9AJC9"/>